<evidence type="ECO:0000313" key="1">
    <source>
        <dbReference type="EMBL" id="KAK1927736.1"/>
    </source>
</evidence>
<organism evidence="1 2">
    <name type="scientific">Papiliotrema laurentii</name>
    <name type="common">Cryptococcus laurentii</name>
    <dbReference type="NCBI Taxonomy" id="5418"/>
    <lineage>
        <taxon>Eukaryota</taxon>
        <taxon>Fungi</taxon>
        <taxon>Dikarya</taxon>
        <taxon>Basidiomycota</taxon>
        <taxon>Agaricomycotina</taxon>
        <taxon>Tremellomycetes</taxon>
        <taxon>Tremellales</taxon>
        <taxon>Rhynchogastremaceae</taxon>
        <taxon>Papiliotrema</taxon>
    </lineage>
</organism>
<sequence length="245" mass="27328">MHTTVEYTNPYTQETTVRLYASADVDAICELIGTLTGPPYDTTLSNMTGTSRKYAATYFCNLFGEKQYGFKRSDWCHVDFRPGEDGLIPTCEALSYAAWATLPRLQVSCNGWNQLGPKAWTERLEGKENAKQKSKTRSTHVTERLQAFTDSTVVQRIYYGSVDLTLGKPQASGNTAERGVGGQTVLSRWTGRPPQYCKAVCDFTAGTKQQMVITKGTRLEYLGYQEGWSLIGQTESGETGWVSRY</sequence>
<gene>
    <name evidence="1" type="ORF">DB88DRAFT_470345</name>
</gene>
<evidence type="ECO:0008006" key="3">
    <source>
        <dbReference type="Google" id="ProtNLM"/>
    </source>
</evidence>
<dbReference type="InterPro" id="IPR036028">
    <property type="entry name" value="SH3-like_dom_sf"/>
</dbReference>
<evidence type="ECO:0000313" key="2">
    <source>
        <dbReference type="Proteomes" id="UP001182556"/>
    </source>
</evidence>
<dbReference type="AlphaFoldDB" id="A0AAD9FWS9"/>
<accession>A0AAD9FWS9</accession>
<proteinExistence type="predicted"/>
<protein>
    <recommendedName>
        <fullName evidence="3">SH3 domain-containing protein</fullName>
    </recommendedName>
</protein>
<reference evidence="1" key="1">
    <citation type="submission" date="2023-02" db="EMBL/GenBank/DDBJ databases">
        <title>Identification and recombinant expression of a fungal hydrolase from Papiliotrema laurentii that hydrolyzes apple cutin and clears colloidal polyester polyurethane.</title>
        <authorList>
            <consortium name="DOE Joint Genome Institute"/>
            <person name="Roman V.A."/>
            <person name="Bojanowski C."/>
            <person name="Crable B.R."/>
            <person name="Wagner D.N."/>
            <person name="Hung C.S."/>
            <person name="Nadeau L.J."/>
            <person name="Schratz L."/>
            <person name="Haridas S."/>
            <person name="Pangilinan J."/>
            <person name="Lipzen A."/>
            <person name="Na H."/>
            <person name="Yan M."/>
            <person name="Ng V."/>
            <person name="Grigoriev I.V."/>
            <person name="Spatafora J.W."/>
            <person name="Barlow D."/>
            <person name="Biffinger J."/>
            <person name="Kelley-Loughnane N."/>
            <person name="Varaljay V.A."/>
            <person name="Crookes-Goodson W.J."/>
        </authorList>
    </citation>
    <scope>NUCLEOTIDE SEQUENCE</scope>
    <source>
        <strain evidence="1">5307AH</strain>
    </source>
</reference>
<dbReference type="EMBL" id="JAODAN010000001">
    <property type="protein sequence ID" value="KAK1927736.1"/>
    <property type="molecule type" value="Genomic_DNA"/>
</dbReference>
<dbReference type="SUPFAM" id="SSF50044">
    <property type="entry name" value="SH3-domain"/>
    <property type="match status" value="1"/>
</dbReference>
<keyword evidence="2" id="KW-1185">Reference proteome</keyword>
<dbReference type="Proteomes" id="UP001182556">
    <property type="component" value="Unassembled WGS sequence"/>
</dbReference>
<comment type="caution">
    <text evidence="1">The sequence shown here is derived from an EMBL/GenBank/DDBJ whole genome shotgun (WGS) entry which is preliminary data.</text>
</comment>
<dbReference type="Gene3D" id="2.30.30.40">
    <property type="entry name" value="SH3 Domains"/>
    <property type="match status" value="1"/>
</dbReference>
<name>A0AAD9FWS9_PAPLA</name>